<protein>
    <submittedName>
        <fullName evidence="2">Uncharacterized protein</fullName>
    </submittedName>
</protein>
<name>A0A1F7W9E4_9BACT</name>
<keyword evidence="1" id="KW-0472">Membrane</keyword>
<evidence type="ECO:0000256" key="1">
    <source>
        <dbReference type="SAM" id="Phobius"/>
    </source>
</evidence>
<keyword evidence="1" id="KW-0812">Transmembrane</keyword>
<evidence type="ECO:0000313" key="2">
    <source>
        <dbReference type="EMBL" id="OGL99443.1"/>
    </source>
</evidence>
<sequence>MEDRDLPVATSMGALVRSSDRRRETILPRRERFPEAVGHVRDKALGIDVAAAIGITGHFLGVGEYEGHTAAQWCVSIYPNVGRVAQRLARQDLRDIIDALHKGLMRTGVRPGATYEAYFSVPRGGGDNVLLISFKGKGVRFGRDPWLSSDEVFAEVQGIIEARLGIVFQHLWNSWTKDPDIAAQLGPQNIPIAASQRTQFHPDVTRKSIRDMLPIVAQRTLFMVPRDPPVKSGGDAADDWSSPGVLIAIGLLLGAIVVIAALLLTSLA</sequence>
<accession>A0A1F7W9E4</accession>
<feature type="transmembrane region" description="Helical" evidence="1">
    <location>
        <begin position="245"/>
        <end position="264"/>
    </location>
</feature>
<reference evidence="2 3" key="1">
    <citation type="journal article" date="2016" name="Nat. Commun.">
        <title>Thousands of microbial genomes shed light on interconnected biogeochemical processes in an aquifer system.</title>
        <authorList>
            <person name="Anantharaman K."/>
            <person name="Brown C.T."/>
            <person name="Hug L.A."/>
            <person name="Sharon I."/>
            <person name="Castelle C.J."/>
            <person name="Probst A.J."/>
            <person name="Thomas B.C."/>
            <person name="Singh A."/>
            <person name="Wilkins M.J."/>
            <person name="Karaoz U."/>
            <person name="Brodie E.L."/>
            <person name="Williams K.H."/>
            <person name="Hubbard S.S."/>
            <person name="Banfield J.F."/>
        </authorList>
    </citation>
    <scope>NUCLEOTIDE SEQUENCE [LARGE SCALE GENOMIC DNA]</scope>
</reference>
<dbReference type="EMBL" id="MGFE01000004">
    <property type="protein sequence ID" value="OGL99443.1"/>
    <property type="molecule type" value="Genomic_DNA"/>
</dbReference>
<keyword evidence="1" id="KW-1133">Transmembrane helix</keyword>
<comment type="caution">
    <text evidence="2">The sequence shown here is derived from an EMBL/GenBank/DDBJ whole genome shotgun (WGS) entry which is preliminary data.</text>
</comment>
<gene>
    <name evidence="2" type="ORF">A2304_02375</name>
</gene>
<evidence type="ECO:0000313" key="3">
    <source>
        <dbReference type="Proteomes" id="UP000176501"/>
    </source>
</evidence>
<dbReference type="AlphaFoldDB" id="A0A1F7W9E4"/>
<organism evidence="2 3">
    <name type="scientific">Candidatus Uhrbacteria bacterium RIFOXYB2_FULL_57_15</name>
    <dbReference type="NCBI Taxonomy" id="1802422"/>
    <lineage>
        <taxon>Bacteria</taxon>
        <taxon>Candidatus Uhriibacteriota</taxon>
    </lineage>
</organism>
<proteinExistence type="predicted"/>
<dbReference type="Proteomes" id="UP000176501">
    <property type="component" value="Unassembled WGS sequence"/>
</dbReference>